<gene>
    <name evidence="2" type="ORF">CR513_07198</name>
</gene>
<feature type="compositionally biased region" description="Polar residues" evidence="1">
    <location>
        <begin position="56"/>
        <end position="85"/>
    </location>
</feature>
<comment type="caution">
    <text evidence="2">The sequence shown here is derived from an EMBL/GenBank/DDBJ whole genome shotgun (WGS) entry which is preliminary data.</text>
</comment>
<sequence>TTVQTTTTSKSAISRRLTVSRGPNEVVSSKQLGVPTKYELQQYVVLAKYERHHSRPQNANRASVGSSNLPLQTIPNSRGNASVVTLRSGKELPLSAPQQSPRPTDANFVPGADS</sequence>
<dbReference type="OrthoDB" id="1436830at2759"/>
<dbReference type="Proteomes" id="UP000257109">
    <property type="component" value="Unassembled WGS sequence"/>
</dbReference>
<evidence type="ECO:0000313" key="2">
    <source>
        <dbReference type="EMBL" id="RDY08552.1"/>
    </source>
</evidence>
<organism evidence="2 3">
    <name type="scientific">Mucuna pruriens</name>
    <name type="common">Velvet bean</name>
    <name type="synonym">Dolichos pruriens</name>
    <dbReference type="NCBI Taxonomy" id="157652"/>
    <lineage>
        <taxon>Eukaryota</taxon>
        <taxon>Viridiplantae</taxon>
        <taxon>Streptophyta</taxon>
        <taxon>Embryophyta</taxon>
        <taxon>Tracheophyta</taxon>
        <taxon>Spermatophyta</taxon>
        <taxon>Magnoliopsida</taxon>
        <taxon>eudicotyledons</taxon>
        <taxon>Gunneridae</taxon>
        <taxon>Pentapetalae</taxon>
        <taxon>rosids</taxon>
        <taxon>fabids</taxon>
        <taxon>Fabales</taxon>
        <taxon>Fabaceae</taxon>
        <taxon>Papilionoideae</taxon>
        <taxon>50 kb inversion clade</taxon>
        <taxon>NPAAA clade</taxon>
        <taxon>indigoferoid/millettioid clade</taxon>
        <taxon>Phaseoleae</taxon>
        <taxon>Mucuna</taxon>
    </lineage>
</organism>
<name>A0A371I0J7_MUCPR</name>
<feature type="region of interest" description="Disordered" evidence="1">
    <location>
        <begin position="51"/>
        <end position="114"/>
    </location>
</feature>
<feature type="non-terminal residue" evidence="2">
    <location>
        <position position="1"/>
    </location>
</feature>
<evidence type="ECO:0000313" key="3">
    <source>
        <dbReference type="Proteomes" id="UP000257109"/>
    </source>
</evidence>
<dbReference type="AlphaFoldDB" id="A0A371I0J7"/>
<reference evidence="2" key="1">
    <citation type="submission" date="2018-05" db="EMBL/GenBank/DDBJ databases">
        <title>Draft genome of Mucuna pruriens seed.</title>
        <authorList>
            <person name="Nnadi N.E."/>
            <person name="Vos R."/>
            <person name="Hasami M.H."/>
            <person name="Devisetty U.K."/>
            <person name="Aguiy J.C."/>
        </authorList>
    </citation>
    <scope>NUCLEOTIDE SEQUENCE [LARGE SCALE GENOMIC DNA]</scope>
    <source>
        <strain evidence="2">JCA_2017</strain>
    </source>
</reference>
<proteinExistence type="predicted"/>
<evidence type="ECO:0000256" key="1">
    <source>
        <dbReference type="SAM" id="MobiDB-lite"/>
    </source>
</evidence>
<keyword evidence="3" id="KW-1185">Reference proteome</keyword>
<feature type="non-terminal residue" evidence="2">
    <location>
        <position position="114"/>
    </location>
</feature>
<dbReference type="EMBL" id="QJKJ01001252">
    <property type="protein sequence ID" value="RDY08552.1"/>
    <property type="molecule type" value="Genomic_DNA"/>
</dbReference>
<protein>
    <submittedName>
        <fullName evidence="2">Uncharacterized protein</fullName>
    </submittedName>
</protein>
<accession>A0A371I0J7</accession>